<sequence>MRRFAIRDDDPLFARAFRAAGWSFVNTAVSRLGTLAIGIALARILGPREFGAFAVAMVALLAIISFNELGVSLAIVRWPGDPKEIAPTVATISVVTSVLMYAGCYFGAPAFAAAMGAPNAAGVIRVLTFNVVINGLLAAPVALVQRAFRQDRKMIADQVNNWTGAAVSIALALAGMGAMSLAVGRLAGALTSGVLYVRFSPLPLRLGFDAGVARRLLRFGLPLAGSSLVLFAAGSVDQFVVGRVLGATALGFYVLAFNLSSWPVAMFSQPVRGVAPAAFARLQGDPPAMRRTFLSTAGLLTGLTLPVCLLLSGAAQPLIRFVYGQAWTTAAQVLVWLALLGAFRILFELMYDYFVVLARSRAVFTIQLLWLVALVPALEVGARVGGIAGVGVAHVLVAAVLVLPLYLWELHRHGIRLAAVTRGLGLPVLVSAGVGGAAALAHRVIPFDLLALASAGVVAVAAVAALLYRMRGLFADLKAMEQPDVGTP</sequence>
<keyword evidence="9" id="KW-1185">Reference proteome</keyword>
<feature type="transmembrane region" description="Helical" evidence="7">
    <location>
        <begin position="447"/>
        <end position="468"/>
    </location>
</feature>
<gene>
    <name evidence="8" type="ORF">F4554_004749</name>
</gene>
<evidence type="ECO:0000256" key="1">
    <source>
        <dbReference type="ARBA" id="ARBA00004651"/>
    </source>
</evidence>
<evidence type="ECO:0000256" key="5">
    <source>
        <dbReference type="ARBA" id="ARBA00022989"/>
    </source>
</evidence>
<feature type="transmembrane region" description="Helical" evidence="7">
    <location>
        <begin position="120"/>
        <end position="141"/>
    </location>
</feature>
<feature type="transmembrane region" description="Helical" evidence="7">
    <location>
        <begin position="21"/>
        <end position="44"/>
    </location>
</feature>
<accession>A0A852ZG12</accession>
<reference evidence="8 9" key="1">
    <citation type="submission" date="2020-07" db="EMBL/GenBank/DDBJ databases">
        <title>Sequencing the genomes of 1000 actinobacteria strains.</title>
        <authorList>
            <person name="Klenk H.-P."/>
        </authorList>
    </citation>
    <scope>NUCLEOTIDE SEQUENCE [LARGE SCALE GENOMIC DNA]</scope>
    <source>
        <strain evidence="8 9">DSM 18448</strain>
    </source>
</reference>
<comment type="subcellular location">
    <subcellularLocation>
        <location evidence="1">Cell membrane</location>
        <topology evidence="1">Multi-pass membrane protein</topology>
    </subcellularLocation>
</comment>
<name>A0A852ZG12_9ACTN</name>
<dbReference type="GO" id="GO:0005886">
    <property type="term" value="C:plasma membrane"/>
    <property type="evidence" value="ECO:0007669"/>
    <property type="project" value="UniProtKB-SubCell"/>
</dbReference>
<keyword evidence="3" id="KW-1003">Cell membrane</keyword>
<evidence type="ECO:0000256" key="3">
    <source>
        <dbReference type="ARBA" id="ARBA00022475"/>
    </source>
</evidence>
<dbReference type="PANTHER" id="PTHR30250:SF10">
    <property type="entry name" value="LIPOPOLYSACCHARIDE BIOSYNTHESIS PROTEIN WZXC"/>
    <property type="match status" value="1"/>
</dbReference>
<feature type="transmembrane region" description="Helical" evidence="7">
    <location>
        <begin position="50"/>
        <end position="76"/>
    </location>
</feature>
<proteinExistence type="inferred from homology"/>
<organism evidence="8 9">
    <name type="scientific">Actinopolymorpha rutila</name>
    <dbReference type="NCBI Taxonomy" id="446787"/>
    <lineage>
        <taxon>Bacteria</taxon>
        <taxon>Bacillati</taxon>
        <taxon>Actinomycetota</taxon>
        <taxon>Actinomycetes</taxon>
        <taxon>Propionibacteriales</taxon>
        <taxon>Actinopolymorphaceae</taxon>
        <taxon>Actinopolymorpha</taxon>
    </lineage>
</organism>
<dbReference type="PANTHER" id="PTHR30250">
    <property type="entry name" value="PST FAMILY PREDICTED COLANIC ACID TRANSPORTER"/>
    <property type="match status" value="1"/>
</dbReference>
<dbReference type="EMBL" id="JACBZH010000001">
    <property type="protein sequence ID" value="NYH92111.1"/>
    <property type="molecule type" value="Genomic_DNA"/>
</dbReference>
<keyword evidence="5 7" id="KW-1133">Transmembrane helix</keyword>
<evidence type="ECO:0000313" key="9">
    <source>
        <dbReference type="Proteomes" id="UP000579605"/>
    </source>
</evidence>
<comment type="similarity">
    <text evidence="2">Belongs to the polysaccharide synthase family.</text>
</comment>
<feature type="transmembrane region" description="Helical" evidence="7">
    <location>
        <begin position="240"/>
        <end position="259"/>
    </location>
</feature>
<dbReference type="RefSeq" id="WP_179789577.1">
    <property type="nucleotide sequence ID" value="NZ_BAAARR010000001.1"/>
</dbReference>
<feature type="transmembrane region" description="Helical" evidence="7">
    <location>
        <begin position="162"/>
        <end position="180"/>
    </location>
</feature>
<evidence type="ECO:0000313" key="8">
    <source>
        <dbReference type="EMBL" id="NYH92111.1"/>
    </source>
</evidence>
<comment type="caution">
    <text evidence="8">The sequence shown here is derived from an EMBL/GenBank/DDBJ whole genome shotgun (WGS) entry which is preliminary data.</text>
</comment>
<protein>
    <submittedName>
        <fullName evidence="8">PST family polysaccharide transporter</fullName>
    </submittedName>
</protein>
<dbReference type="Proteomes" id="UP000579605">
    <property type="component" value="Unassembled WGS sequence"/>
</dbReference>
<feature type="transmembrane region" description="Helical" evidence="7">
    <location>
        <begin position="88"/>
        <end position="108"/>
    </location>
</feature>
<feature type="transmembrane region" description="Helical" evidence="7">
    <location>
        <begin position="384"/>
        <end position="407"/>
    </location>
</feature>
<feature type="transmembrane region" description="Helical" evidence="7">
    <location>
        <begin position="326"/>
        <end position="347"/>
    </location>
</feature>
<evidence type="ECO:0000256" key="2">
    <source>
        <dbReference type="ARBA" id="ARBA00007430"/>
    </source>
</evidence>
<feature type="transmembrane region" description="Helical" evidence="7">
    <location>
        <begin position="293"/>
        <end position="314"/>
    </location>
</feature>
<evidence type="ECO:0000256" key="6">
    <source>
        <dbReference type="ARBA" id="ARBA00023136"/>
    </source>
</evidence>
<dbReference type="AlphaFoldDB" id="A0A852ZG12"/>
<dbReference type="Pfam" id="PF13440">
    <property type="entry name" value="Polysacc_synt_3"/>
    <property type="match status" value="1"/>
</dbReference>
<evidence type="ECO:0000256" key="7">
    <source>
        <dbReference type="SAM" id="Phobius"/>
    </source>
</evidence>
<feature type="transmembrane region" description="Helical" evidence="7">
    <location>
        <begin position="419"/>
        <end position="441"/>
    </location>
</feature>
<feature type="transmembrane region" description="Helical" evidence="7">
    <location>
        <begin position="359"/>
        <end position="378"/>
    </location>
</feature>
<keyword evidence="6 7" id="KW-0472">Membrane</keyword>
<dbReference type="InterPro" id="IPR050833">
    <property type="entry name" value="Poly_Biosynth_Transport"/>
</dbReference>
<dbReference type="CDD" id="cd13127">
    <property type="entry name" value="MATE_tuaB_like"/>
    <property type="match status" value="1"/>
</dbReference>
<evidence type="ECO:0000256" key="4">
    <source>
        <dbReference type="ARBA" id="ARBA00022692"/>
    </source>
</evidence>
<keyword evidence="4 7" id="KW-0812">Transmembrane</keyword>